<protein>
    <submittedName>
        <fullName evidence="1">Uncharacterized protein</fullName>
    </submittedName>
</protein>
<comment type="caution">
    <text evidence="1">The sequence shown here is derived from an EMBL/GenBank/DDBJ whole genome shotgun (WGS) entry which is preliminary data.</text>
</comment>
<proteinExistence type="predicted"/>
<evidence type="ECO:0000313" key="1">
    <source>
        <dbReference type="EMBL" id="MEP0819659.1"/>
    </source>
</evidence>
<evidence type="ECO:0000313" key="2">
    <source>
        <dbReference type="Proteomes" id="UP001464891"/>
    </source>
</evidence>
<reference evidence="1 2" key="1">
    <citation type="submission" date="2022-04" db="EMBL/GenBank/DDBJ databases">
        <title>Positive selection, recombination, and allopatry shape intraspecific diversity of widespread and dominant cyanobacteria.</title>
        <authorList>
            <person name="Wei J."/>
            <person name="Shu W."/>
            <person name="Hu C."/>
        </authorList>
    </citation>
    <scope>NUCLEOTIDE SEQUENCE [LARGE SCALE GENOMIC DNA]</scope>
    <source>
        <strain evidence="1 2">GB2-A4</strain>
    </source>
</reference>
<dbReference type="EMBL" id="JAMPKM010000015">
    <property type="protein sequence ID" value="MEP0819659.1"/>
    <property type="molecule type" value="Genomic_DNA"/>
</dbReference>
<gene>
    <name evidence="1" type="ORF">NC998_21395</name>
</gene>
<organism evidence="1 2">
    <name type="scientific">Trichocoleus desertorum GB2-A4</name>
    <dbReference type="NCBI Taxonomy" id="2933944"/>
    <lineage>
        <taxon>Bacteria</taxon>
        <taxon>Bacillati</taxon>
        <taxon>Cyanobacteriota</taxon>
        <taxon>Cyanophyceae</taxon>
        <taxon>Leptolyngbyales</taxon>
        <taxon>Trichocoleusaceae</taxon>
        <taxon>Trichocoleus</taxon>
    </lineage>
</organism>
<dbReference type="Proteomes" id="UP001464891">
    <property type="component" value="Unassembled WGS sequence"/>
</dbReference>
<keyword evidence="2" id="KW-1185">Reference proteome</keyword>
<accession>A0ABV0JCZ7</accession>
<dbReference type="RefSeq" id="WP_190440800.1">
    <property type="nucleotide sequence ID" value="NZ_JAMPKM010000015.1"/>
</dbReference>
<sequence>MQIVDGMPRRSRVDLLAPAELAIHEAMIAVENAGAHPLLTEAVLLLGQAKNKVADHIELEQKVDSSDSLLKSHWSGDSRVFVNKAD</sequence>
<name>A0ABV0JCZ7_9CYAN</name>